<evidence type="ECO:0000256" key="1">
    <source>
        <dbReference type="SAM" id="MobiDB-lite"/>
    </source>
</evidence>
<dbReference type="Proteomes" id="UP000236047">
    <property type="component" value="Unassembled WGS sequence"/>
</dbReference>
<gene>
    <name evidence="3" type="ORF">AOB60_38000</name>
</gene>
<organism evidence="3 4">
    <name type="scientific">Streptomyces noursei</name>
    <name type="common">Streptomyces albulus</name>
    <dbReference type="NCBI Taxonomy" id="1971"/>
    <lineage>
        <taxon>Bacteria</taxon>
        <taxon>Bacillati</taxon>
        <taxon>Actinomycetota</taxon>
        <taxon>Actinomycetes</taxon>
        <taxon>Kitasatosporales</taxon>
        <taxon>Streptomycetaceae</taxon>
        <taxon>Streptomyces</taxon>
    </lineage>
</organism>
<feature type="region of interest" description="Disordered" evidence="1">
    <location>
        <begin position="72"/>
        <end position="115"/>
    </location>
</feature>
<protein>
    <recommendedName>
        <fullName evidence="2">Adenosine deaminase domain-containing protein</fullName>
    </recommendedName>
</protein>
<dbReference type="GO" id="GO:0019239">
    <property type="term" value="F:deaminase activity"/>
    <property type="evidence" value="ECO:0007669"/>
    <property type="project" value="InterPro"/>
</dbReference>
<evidence type="ECO:0000313" key="3">
    <source>
        <dbReference type="EMBL" id="PNE35966.1"/>
    </source>
</evidence>
<reference evidence="4" key="1">
    <citation type="submission" date="2015-09" db="EMBL/GenBank/DDBJ databases">
        <authorList>
            <person name="Graham D.E."/>
            <person name="Mahan K.M."/>
            <person name="Klingeman D.M."/>
            <person name="Fida T."/>
            <person name="Giannone R.J."/>
            <person name="Hettich R.L."/>
            <person name="Parry R.J."/>
            <person name="Spain J.C."/>
        </authorList>
    </citation>
    <scope>NUCLEOTIDE SEQUENCE [LARGE SCALE GENOMIC DNA]</scope>
    <source>
        <strain evidence="4">JCM 4701</strain>
    </source>
</reference>
<name>A0A2N8P4P0_STRNR</name>
<comment type="caution">
    <text evidence="3">The sequence shown here is derived from an EMBL/GenBank/DDBJ whole genome shotgun (WGS) entry which is preliminary data.</text>
</comment>
<evidence type="ECO:0000313" key="4">
    <source>
        <dbReference type="Proteomes" id="UP000236047"/>
    </source>
</evidence>
<feature type="domain" description="Adenosine deaminase" evidence="2">
    <location>
        <begin position="5"/>
        <end position="73"/>
    </location>
</feature>
<dbReference type="EMBL" id="LJSN01000005">
    <property type="protein sequence ID" value="PNE35966.1"/>
    <property type="molecule type" value="Genomic_DNA"/>
</dbReference>
<dbReference type="Pfam" id="PF00962">
    <property type="entry name" value="A_deaminase"/>
    <property type="match status" value="1"/>
</dbReference>
<dbReference type="InterPro" id="IPR001365">
    <property type="entry name" value="A_deaminase_dom"/>
</dbReference>
<proteinExistence type="predicted"/>
<feature type="compositionally biased region" description="Low complexity" evidence="1">
    <location>
        <begin position="72"/>
        <end position="86"/>
    </location>
</feature>
<accession>A0A2N8P4P0</accession>
<dbReference type="AlphaFoldDB" id="A0A2N8P4P0"/>
<keyword evidence="4" id="KW-1185">Reference proteome</keyword>
<sequence>MDGPVPTHPEALADYFTFRDFAHFIEVYLSVVDLIRDAEDVRLLTYEVARPPVRTGAAAAGAAARPELSWCAGASPGAQASSSAPSFQEPGGRASPPPPSPPASTASHTRRDDVP</sequence>
<evidence type="ECO:0000259" key="2">
    <source>
        <dbReference type="Pfam" id="PF00962"/>
    </source>
</evidence>